<dbReference type="Pfam" id="PF25992">
    <property type="entry name" value="Ig_TM7SF3_N"/>
    <property type="match status" value="1"/>
</dbReference>
<feature type="transmembrane region" description="Helical" evidence="5">
    <location>
        <begin position="297"/>
        <end position="317"/>
    </location>
</feature>
<dbReference type="PANTHER" id="PTHR15937">
    <property type="entry name" value="TRANSMEMBRANE 7 SUPERFAMILY MEMBER 3"/>
    <property type="match status" value="1"/>
</dbReference>
<evidence type="ECO:0000313" key="9">
    <source>
        <dbReference type="Proteomes" id="UP001152888"/>
    </source>
</evidence>
<keyword evidence="6" id="KW-0732">Signal</keyword>
<dbReference type="Pfam" id="PF13886">
    <property type="entry name" value="TM7S3_TM198"/>
    <property type="match status" value="1"/>
</dbReference>
<keyword evidence="2 5" id="KW-0812">Transmembrane</keyword>
<evidence type="ECO:0000259" key="7">
    <source>
        <dbReference type="Pfam" id="PF13886"/>
    </source>
</evidence>
<name>A0A9P0NYT6_ACAOB</name>
<protein>
    <recommendedName>
        <fullName evidence="7">TM7S3/TM198-like domain-containing protein</fullName>
    </recommendedName>
</protein>
<feature type="chain" id="PRO_5040159033" description="TM7S3/TM198-like domain-containing protein" evidence="6">
    <location>
        <begin position="18"/>
        <end position="524"/>
    </location>
</feature>
<evidence type="ECO:0000256" key="4">
    <source>
        <dbReference type="ARBA" id="ARBA00023136"/>
    </source>
</evidence>
<dbReference type="EMBL" id="CAKOFQ010006676">
    <property type="protein sequence ID" value="CAH1958297.1"/>
    <property type="molecule type" value="Genomic_DNA"/>
</dbReference>
<dbReference type="Proteomes" id="UP001152888">
    <property type="component" value="Unassembled WGS sequence"/>
</dbReference>
<proteinExistence type="predicted"/>
<feature type="transmembrane region" description="Helical" evidence="5">
    <location>
        <begin position="323"/>
        <end position="344"/>
    </location>
</feature>
<evidence type="ECO:0000256" key="1">
    <source>
        <dbReference type="ARBA" id="ARBA00004141"/>
    </source>
</evidence>
<feature type="domain" description="TM7S3/TM198-like" evidence="7">
    <location>
        <begin position="278"/>
        <end position="480"/>
    </location>
</feature>
<evidence type="ECO:0000256" key="2">
    <source>
        <dbReference type="ARBA" id="ARBA00022692"/>
    </source>
</evidence>
<organism evidence="8 9">
    <name type="scientific">Acanthoscelides obtectus</name>
    <name type="common">Bean weevil</name>
    <name type="synonym">Bruchus obtectus</name>
    <dbReference type="NCBI Taxonomy" id="200917"/>
    <lineage>
        <taxon>Eukaryota</taxon>
        <taxon>Metazoa</taxon>
        <taxon>Ecdysozoa</taxon>
        <taxon>Arthropoda</taxon>
        <taxon>Hexapoda</taxon>
        <taxon>Insecta</taxon>
        <taxon>Pterygota</taxon>
        <taxon>Neoptera</taxon>
        <taxon>Endopterygota</taxon>
        <taxon>Coleoptera</taxon>
        <taxon>Polyphaga</taxon>
        <taxon>Cucujiformia</taxon>
        <taxon>Chrysomeloidea</taxon>
        <taxon>Chrysomelidae</taxon>
        <taxon>Bruchinae</taxon>
        <taxon>Bruchini</taxon>
        <taxon>Acanthoscelides</taxon>
    </lineage>
</organism>
<evidence type="ECO:0000256" key="5">
    <source>
        <dbReference type="SAM" id="Phobius"/>
    </source>
</evidence>
<dbReference type="GO" id="GO:0005886">
    <property type="term" value="C:plasma membrane"/>
    <property type="evidence" value="ECO:0007669"/>
    <property type="project" value="TreeGrafter"/>
</dbReference>
<sequence length="524" mass="59068">MLFGVILSLLSIGPALADITVDFTGYSPDGNNIYKYYYTSSVDITKIKLNNIAQDVGFLVVQVHTQFENVTLSNSSRIVYGAYVSGTNLGLVWSSLSSTATFYLIRNIKVESSVGFLLAVTVYDEYDPVPGGCNLSFDVPVAPYQVINYNNDYLTVKSQPPSAYGVSCEKNPIKIEMFHYYFNHYDSDSRTYFDGIEKMLTVEDIRNVSRLVGKDLGYQKHNRMFSNYRGRGRAFVLIASYKGRSAAYVPAVSYGCDAMNWKYDCSELSSEFWKVCRAVLLILGGLLCFQGHKMFRLTMFLIGFIFGVLITFIVVSVEHASHNGYGLISLLIGFFYGVFWLFVWWKFGVPLLSVQLTMILSGGLIASITMNQLGDYNAFALDINYWLTFSCIVIAYMIIGVAVMMHGHIVSCVVIGSYAVIAAISYYIDGNMEFIFVNFFRRVVVKNFGYAVLDPPFLIFTDTFLCIMWILLFLVGVKLQSRYQRNRSPFPPNRNVSLERPLSETTPLLYSEAYPSPPEYSATP</sequence>
<dbReference type="InterPro" id="IPR025256">
    <property type="entry name" value="TM7S3/TM198-like_dom"/>
</dbReference>
<feature type="transmembrane region" description="Helical" evidence="5">
    <location>
        <begin position="383"/>
        <end position="402"/>
    </location>
</feature>
<dbReference type="OrthoDB" id="5967337at2759"/>
<feature type="signal peptide" evidence="6">
    <location>
        <begin position="1"/>
        <end position="17"/>
    </location>
</feature>
<gene>
    <name evidence="8" type="ORF">ACAOBT_LOCUS2577</name>
</gene>
<feature type="transmembrane region" description="Helical" evidence="5">
    <location>
        <begin position="409"/>
        <end position="428"/>
    </location>
</feature>
<evidence type="ECO:0000313" key="8">
    <source>
        <dbReference type="EMBL" id="CAH1958297.1"/>
    </source>
</evidence>
<keyword evidence="9" id="KW-1185">Reference proteome</keyword>
<evidence type="ECO:0000256" key="6">
    <source>
        <dbReference type="SAM" id="SignalP"/>
    </source>
</evidence>
<dbReference type="AlphaFoldDB" id="A0A9P0NYT6"/>
<dbReference type="InterPro" id="IPR042502">
    <property type="entry name" value="TM7SF3"/>
</dbReference>
<evidence type="ECO:0000256" key="3">
    <source>
        <dbReference type="ARBA" id="ARBA00022989"/>
    </source>
</evidence>
<feature type="transmembrane region" description="Helical" evidence="5">
    <location>
        <begin position="457"/>
        <end position="477"/>
    </location>
</feature>
<accession>A0A9P0NYT6</accession>
<keyword evidence="3 5" id="KW-1133">Transmembrane helix</keyword>
<comment type="subcellular location">
    <subcellularLocation>
        <location evidence="1">Membrane</location>
        <topology evidence="1">Multi-pass membrane protein</topology>
    </subcellularLocation>
</comment>
<keyword evidence="4 5" id="KW-0472">Membrane</keyword>
<dbReference type="PANTHER" id="PTHR15937:SF3">
    <property type="entry name" value="TRANSMEMBRANE 7 SUPERFAMILY MEMBER 3"/>
    <property type="match status" value="1"/>
</dbReference>
<reference evidence="8" key="1">
    <citation type="submission" date="2022-03" db="EMBL/GenBank/DDBJ databases">
        <authorList>
            <person name="Sayadi A."/>
        </authorList>
    </citation>
    <scope>NUCLEOTIDE SEQUENCE</scope>
</reference>
<dbReference type="GO" id="GO:0043069">
    <property type="term" value="P:negative regulation of programmed cell death"/>
    <property type="evidence" value="ECO:0007669"/>
    <property type="project" value="TreeGrafter"/>
</dbReference>
<comment type="caution">
    <text evidence="8">The sequence shown here is derived from an EMBL/GenBank/DDBJ whole genome shotgun (WGS) entry which is preliminary data.</text>
</comment>